<feature type="domain" description="BTB" evidence="2">
    <location>
        <begin position="125"/>
        <end position="189"/>
    </location>
</feature>
<reference evidence="3" key="2">
    <citation type="submission" date="2020-11" db="EMBL/GenBank/DDBJ databases">
        <authorList>
            <consortium name="DOE Joint Genome Institute"/>
            <person name="Kuo A."/>
            <person name="Miyauchi S."/>
            <person name="Kiss E."/>
            <person name="Drula E."/>
            <person name="Kohler A."/>
            <person name="Sanchez-Garcia M."/>
            <person name="Andreopoulos B."/>
            <person name="Barry K.W."/>
            <person name="Bonito G."/>
            <person name="Buee M."/>
            <person name="Carver A."/>
            <person name="Chen C."/>
            <person name="Cichocki N."/>
            <person name="Clum A."/>
            <person name="Culley D."/>
            <person name="Crous P.W."/>
            <person name="Fauchery L."/>
            <person name="Girlanda M."/>
            <person name="Hayes R."/>
            <person name="Keri Z."/>
            <person name="Labutti K."/>
            <person name="Lipzen A."/>
            <person name="Lombard V."/>
            <person name="Magnuson J."/>
            <person name="Maillard F."/>
            <person name="Morin E."/>
            <person name="Murat C."/>
            <person name="Nolan M."/>
            <person name="Ohm R."/>
            <person name="Pangilinan J."/>
            <person name="Pereira M."/>
            <person name="Perotto S."/>
            <person name="Peter M."/>
            <person name="Riley R."/>
            <person name="Sitrit Y."/>
            <person name="Stielow B."/>
            <person name="Szollosi G."/>
            <person name="Zifcakova L."/>
            <person name="Stursova M."/>
            <person name="Spatafora J.W."/>
            <person name="Tedersoo L."/>
            <person name="Vaario L.-M."/>
            <person name="Yamada A."/>
            <person name="Yan M."/>
            <person name="Wang P."/>
            <person name="Xu J."/>
            <person name="Bruns T."/>
            <person name="Baldrian P."/>
            <person name="Vilgalys R."/>
            <person name="Henrissat B."/>
            <person name="Grigoriev I.V."/>
            <person name="Hibbett D."/>
            <person name="Nagy L.G."/>
            <person name="Martin F.M."/>
        </authorList>
    </citation>
    <scope>NUCLEOTIDE SEQUENCE</scope>
    <source>
        <strain evidence="3">UH-Tt-Lm1</strain>
    </source>
</reference>
<dbReference type="Gene3D" id="3.30.710.10">
    <property type="entry name" value="Potassium Channel Kv1.1, Chain A"/>
    <property type="match status" value="1"/>
</dbReference>
<feature type="compositionally biased region" description="Basic and acidic residues" evidence="1">
    <location>
        <begin position="1"/>
        <end position="24"/>
    </location>
</feature>
<feature type="region of interest" description="Disordered" evidence="1">
    <location>
        <begin position="1"/>
        <end position="36"/>
    </location>
</feature>
<accession>A0A9P6HBK1</accession>
<evidence type="ECO:0000256" key="1">
    <source>
        <dbReference type="SAM" id="MobiDB-lite"/>
    </source>
</evidence>
<dbReference type="CDD" id="cd18186">
    <property type="entry name" value="BTB_POZ_ZBTB_KLHL-like"/>
    <property type="match status" value="1"/>
</dbReference>
<gene>
    <name evidence="3" type="ORF">BJ322DRAFT_142702</name>
</gene>
<dbReference type="Proteomes" id="UP000736335">
    <property type="component" value="Unassembled WGS sequence"/>
</dbReference>
<dbReference type="EMBL" id="WIUZ02000010">
    <property type="protein sequence ID" value="KAF9783232.1"/>
    <property type="molecule type" value="Genomic_DNA"/>
</dbReference>
<reference evidence="3" key="1">
    <citation type="journal article" date="2020" name="Nat. Commun.">
        <title>Large-scale genome sequencing of mycorrhizal fungi provides insights into the early evolution of symbiotic traits.</title>
        <authorList>
            <person name="Miyauchi S."/>
            <person name="Kiss E."/>
            <person name="Kuo A."/>
            <person name="Drula E."/>
            <person name="Kohler A."/>
            <person name="Sanchez-Garcia M."/>
            <person name="Morin E."/>
            <person name="Andreopoulos B."/>
            <person name="Barry K.W."/>
            <person name="Bonito G."/>
            <person name="Buee M."/>
            <person name="Carver A."/>
            <person name="Chen C."/>
            <person name="Cichocki N."/>
            <person name="Clum A."/>
            <person name="Culley D."/>
            <person name="Crous P.W."/>
            <person name="Fauchery L."/>
            <person name="Girlanda M."/>
            <person name="Hayes R.D."/>
            <person name="Keri Z."/>
            <person name="LaButti K."/>
            <person name="Lipzen A."/>
            <person name="Lombard V."/>
            <person name="Magnuson J."/>
            <person name="Maillard F."/>
            <person name="Murat C."/>
            <person name="Nolan M."/>
            <person name="Ohm R.A."/>
            <person name="Pangilinan J."/>
            <person name="Pereira M.F."/>
            <person name="Perotto S."/>
            <person name="Peter M."/>
            <person name="Pfister S."/>
            <person name="Riley R."/>
            <person name="Sitrit Y."/>
            <person name="Stielow J.B."/>
            <person name="Szollosi G."/>
            <person name="Zifcakova L."/>
            <person name="Stursova M."/>
            <person name="Spatafora J.W."/>
            <person name="Tedersoo L."/>
            <person name="Vaario L.M."/>
            <person name="Yamada A."/>
            <person name="Yan M."/>
            <person name="Wang P."/>
            <person name="Xu J."/>
            <person name="Bruns T."/>
            <person name="Baldrian P."/>
            <person name="Vilgalys R."/>
            <person name="Dunand C."/>
            <person name="Henrissat B."/>
            <person name="Grigoriev I.V."/>
            <person name="Hibbett D."/>
            <person name="Nagy L.G."/>
            <person name="Martin F.M."/>
        </authorList>
    </citation>
    <scope>NUCLEOTIDE SEQUENCE</scope>
    <source>
        <strain evidence="3">UH-Tt-Lm1</strain>
    </source>
</reference>
<dbReference type="SUPFAM" id="SSF54695">
    <property type="entry name" value="POZ domain"/>
    <property type="match status" value="1"/>
</dbReference>
<dbReference type="OrthoDB" id="3218112at2759"/>
<protein>
    <recommendedName>
        <fullName evidence="2">BTB domain-containing protein</fullName>
    </recommendedName>
</protein>
<evidence type="ECO:0000313" key="4">
    <source>
        <dbReference type="Proteomes" id="UP000736335"/>
    </source>
</evidence>
<name>A0A9P6HBK1_9AGAM</name>
<dbReference type="InterPro" id="IPR000210">
    <property type="entry name" value="BTB/POZ_dom"/>
</dbReference>
<evidence type="ECO:0000313" key="3">
    <source>
        <dbReference type="EMBL" id="KAF9783232.1"/>
    </source>
</evidence>
<keyword evidence="4" id="KW-1185">Reference proteome</keyword>
<dbReference type="SMART" id="SM00225">
    <property type="entry name" value="BTB"/>
    <property type="match status" value="1"/>
</dbReference>
<dbReference type="PROSITE" id="PS50097">
    <property type="entry name" value="BTB"/>
    <property type="match status" value="1"/>
</dbReference>
<dbReference type="AlphaFoldDB" id="A0A9P6HBK1"/>
<sequence length="413" mass="45217">MQHKEEEGRENARETGKFQRRAEDTDAEVSAEAETPVAFVPQNLPAATIDIEIPLSISQNIETSDFDDVDTLPESFISVVTGATSSPTLSISTISDFTPTELGEDIEHVEEKAAARHDAFYFEDGNVEIICGSTVFRVHSTVVSFSSPKLRDILSQLTLRHAPTPGECPRVTISDSAEDFAVLLKMIYTPGFPSRHEAPEFTVFASLLRMTTKYGFSSVRDQLVKDIRGAYPTKWEDFQGAKVLGENFFGSPKPHPNAVLNLFETEKVRFAVPFAAYRASIGGFSALVSDKPGTALPPRTLATAINGMHVLRAAASNFAHMAVYVGFLRVCSNESCTLNVEIGSVEKRVIAMEKVCSAVIGQREGGLLSPPPSGHLLCTKCAKHVEMTHAIWAPDIWKKLPPAFNISRSWDDL</sequence>
<evidence type="ECO:0000259" key="2">
    <source>
        <dbReference type="PROSITE" id="PS50097"/>
    </source>
</evidence>
<dbReference type="InterPro" id="IPR011333">
    <property type="entry name" value="SKP1/BTB/POZ_sf"/>
</dbReference>
<proteinExistence type="predicted"/>
<comment type="caution">
    <text evidence="3">The sequence shown here is derived from an EMBL/GenBank/DDBJ whole genome shotgun (WGS) entry which is preliminary data.</text>
</comment>
<organism evidence="3 4">
    <name type="scientific">Thelephora terrestris</name>
    <dbReference type="NCBI Taxonomy" id="56493"/>
    <lineage>
        <taxon>Eukaryota</taxon>
        <taxon>Fungi</taxon>
        <taxon>Dikarya</taxon>
        <taxon>Basidiomycota</taxon>
        <taxon>Agaricomycotina</taxon>
        <taxon>Agaricomycetes</taxon>
        <taxon>Thelephorales</taxon>
        <taxon>Thelephoraceae</taxon>
        <taxon>Thelephora</taxon>
    </lineage>
</organism>